<accession>A0AAE0DCV8</accession>
<organism evidence="1 2">
    <name type="scientific">Colletotrichum kahawae</name>
    <name type="common">Coffee berry disease fungus</name>
    <dbReference type="NCBI Taxonomy" id="34407"/>
    <lineage>
        <taxon>Eukaryota</taxon>
        <taxon>Fungi</taxon>
        <taxon>Dikarya</taxon>
        <taxon>Ascomycota</taxon>
        <taxon>Pezizomycotina</taxon>
        <taxon>Sordariomycetes</taxon>
        <taxon>Hypocreomycetidae</taxon>
        <taxon>Glomerellales</taxon>
        <taxon>Glomerellaceae</taxon>
        <taxon>Colletotrichum</taxon>
        <taxon>Colletotrichum gloeosporioides species complex</taxon>
    </lineage>
</organism>
<reference evidence="1" key="1">
    <citation type="submission" date="2023-02" db="EMBL/GenBank/DDBJ databases">
        <title>Colletotrichum kahawae CIFC_Que2 genome sequencing and assembly.</title>
        <authorList>
            <person name="Baroncelli R."/>
        </authorList>
    </citation>
    <scope>NUCLEOTIDE SEQUENCE</scope>
    <source>
        <strain evidence="1">CIFC_Que2</strain>
    </source>
</reference>
<name>A0AAE0DCV8_COLKA</name>
<dbReference type="AlphaFoldDB" id="A0AAE0DCV8"/>
<sequence>MRSICVPRLCGLCRFELQLGDSIIAVRRSDCEMSRSYKYSIEGFIDSALGNEYVQCRGRCHHDEQRVGCHVDCVKTKSDGTIINILEVTASAFEPPVLAEKRRIRWFQYRLAEVLQTATRRILHLPKEVHHNIAAWALDHRMTRHRLVLDFAYKRCREATNFVSSTKISEKIYARHIEFEGVRYIASLTNTPCDNKDILLFDPTLSTAIDSLYVASDHLGVRRLLFADSSEQCTMEQEVGLWWKAVRLESLGSLIRFHGDGLKLRDLAGDVTVSSHVSLGLPQLSPMCNRFDTICNAEPSHRMSVLYCNGPQTTGYSLCWNWEILMLHAHRDGEMLDFYQTFRTMDETALWQYMPLRSNEVLTEIWKLNGPFRTAIGFLLVTSQGRSTFLGVQPRPNWSRSEWTLLELPSKTGSRIYIESTTYGVRRLGFETPRPKGRDRQPGVEWPTSAYPALRHGEYYAWNRAKLSDVVEVVLCQSQHRGRAIIVGLLIRYANGNSACVGQVRLDCLYKAISVDPTRKLWLGFRLTDDGPRVSNAILAQEEPILPDCLIWFGVDWCDDLEWWFSNRQCRLSYQGRLSPMTD</sequence>
<dbReference type="Proteomes" id="UP001281614">
    <property type="component" value="Unassembled WGS sequence"/>
</dbReference>
<proteinExistence type="predicted"/>
<gene>
    <name evidence="1" type="ORF">CKAH01_12292</name>
</gene>
<keyword evidence="2" id="KW-1185">Reference proteome</keyword>
<comment type="caution">
    <text evidence="1">The sequence shown here is derived from an EMBL/GenBank/DDBJ whole genome shotgun (WGS) entry which is preliminary data.</text>
</comment>
<evidence type="ECO:0000313" key="2">
    <source>
        <dbReference type="Proteomes" id="UP001281614"/>
    </source>
</evidence>
<evidence type="ECO:0000313" key="1">
    <source>
        <dbReference type="EMBL" id="KAK2776642.1"/>
    </source>
</evidence>
<protein>
    <submittedName>
        <fullName evidence="1">Uncharacterized protein</fullName>
    </submittedName>
</protein>
<dbReference type="EMBL" id="VYYT01000025">
    <property type="protein sequence ID" value="KAK2776642.1"/>
    <property type="molecule type" value="Genomic_DNA"/>
</dbReference>